<reference evidence="3" key="1">
    <citation type="submission" date="2022-07" db="EMBL/GenBank/DDBJ databases">
        <title>The genome of Lyophyllum shimeji provides insight into the initial evolution of ectomycorrhizal fungal genome.</title>
        <authorList>
            <person name="Kobayashi Y."/>
            <person name="Shibata T."/>
            <person name="Hirakawa H."/>
            <person name="Shigenobu S."/>
            <person name="Nishiyama T."/>
            <person name="Yamada A."/>
            <person name="Hasebe M."/>
            <person name="Kawaguchi M."/>
        </authorList>
    </citation>
    <scope>NUCLEOTIDE SEQUENCE</scope>
    <source>
        <strain evidence="3">AT787</strain>
    </source>
</reference>
<dbReference type="PANTHER" id="PTHR46791">
    <property type="entry name" value="EXPRESSED PROTEIN"/>
    <property type="match status" value="1"/>
</dbReference>
<dbReference type="PANTHER" id="PTHR46791:SF5">
    <property type="entry name" value="CLR5 DOMAIN-CONTAINING PROTEIN-RELATED"/>
    <property type="match status" value="1"/>
</dbReference>
<proteinExistence type="predicted"/>
<comment type="caution">
    <text evidence="3">The sequence shown here is derived from an EMBL/GenBank/DDBJ whole genome shotgun (WGS) entry which is preliminary data.</text>
</comment>
<dbReference type="OrthoDB" id="2686689at2759"/>
<keyword evidence="4" id="KW-1185">Reference proteome</keyword>
<evidence type="ECO:0008006" key="5">
    <source>
        <dbReference type="Google" id="ProtNLM"/>
    </source>
</evidence>
<dbReference type="InterPro" id="IPR058913">
    <property type="entry name" value="Integrase_dom_put"/>
</dbReference>
<feature type="domain" description="Resolvase HTH" evidence="1">
    <location>
        <begin position="90"/>
        <end position="126"/>
    </location>
</feature>
<dbReference type="InterPro" id="IPR012337">
    <property type="entry name" value="RNaseH-like_sf"/>
</dbReference>
<organism evidence="3 4">
    <name type="scientific">Lyophyllum shimeji</name>
    <name type="common">Hon-shimeji</name>
    <name type="synonym">Tricholoma shimeji</name>
    <dbReference type="NCBI Taxonomy" id="47721"/>
    <lineage>
        <taxon>Eukaryota</taxon>
        <taxon>Fungi</taxon>
        <taxon>Dikarya</taxon>
        <taxon>Basidiomycota</taxon>
        <taxon>Agaricomycotina</taxon>
        <taxon>Agaricomycetes</taxon>
        <taxon>Agaricomycetidae</taxon>
        <taxon>Agaricales</taxon>
        <taxon>Tricholomatineae</taxon>
        <taxon>Lyophyllaceae</taxon>
        <taxon>Lyophyllum</taxon>
    </lineage>
</organism>
<dbReference type="GO" id="GO:0000150">
    <property type="term" value="F:DNA strand exchange activity"/>
    <property type="evidence" value="ECO:0007669"/>
    <property type="project" value="InterPro"/>
</dbReference>
<protein>
    <recommendedName>
        <fullName evidence="5">Integrase catalytic domain-containing protein</fullName>
    </recommendedName>
</protein>
<evidence type="ECO:0000259" key="1">
    <source>
        <dbReference type="Pfam" id="PF02796"/>
    </source>
</evidence>
<dbReference type="EMBL" id="BRPK01000002">
    <property type="protein sequence ID" value="GLB34620.1"/>
    <property type="molecule type" value="Genomic_DNA"/>
</dbReference>
<dbReference type="AlphaFoldDB" id="A0A9P3PES0"/>
<gene>
    <name evidence="3" type="ORF">LshimejAT787_0201850</name>
</gene>
<evidence type="ECO:0000313" key="3">
    <source>
        <dbReference type="EMBL" id="GLB34620.1"/>
    </source>
</evidence>
<name>A0A9P3PES0_LYOSH</name>
<feature type="domain" description="Integrase core" evidence="2">
    <location>
        <begin position="208"/>
        <end position="344"/>
    </location>
</feature>
<evidence type="ECO:0000313" key="4">
    <source>
        <dbReference type="Proteomes" id="UP001063166"/>
    </source>
</evidence>
<dbReference type="Proteomes" id="UP001063166">
    <property type="component" value="Unassembled WGS sequence"/>
</dbReference>
<dbReference type="GO" id="GO:0003677">
    <property type="term" value="F:DNA binding"/>
    <property type="evidence" value="ECO:0007669"/>
    <property type="project" value="InterPro"/>
</dbReference>
<dbReference type="SUPFAM" id="SSF53098">
    <property type="entry name" value="Ribonuclease H-like"/>
    <property type="match status" value="1"/>
</dbReference>
<accession>A0A9P3PES0</accession>
<dbReference type="Gene3D" id="3.30.420.10">
    <property type="entry name" value="Ribonuclease H-like superfamily/Ribonuclease H"/>
    <property type="match status" value="1"/>
</dbReference>
<evidence type="ECO:0000259" key="2">
    <source>
        <dbReference type="Pfam" id="PF24764"/>
    </source>
</evidence>
<dbReference type="Pfam" id="PF24764">
    <property type="entry name" value="rva_4"/>
    <property type="match status" value="1"/>
</dbReference>
<dbReference type="Pfam" id="PF02796">
    <property type="entry name" value="HTH_7"/>
    <property type="match status" value="1"/>
</dbReference>
<dbReference type="InterPro" id="IPR006120">
    <property type="entry name" value="Resolvase_HTH_dom"/>
</dbReference>
<sequence length="459" mass="52243">MESHKICSEAQFIIDSLPNVELVAVERVTHQLSAICTILSGLEDPATSTERKEALHSYVTSLLLPLEDFIAEPPAPKNINIPLHHTDKRGRPSYILDLNRAVLLHNLGNTWKDIAEAMNVSRSTLYNHMASAGFATSRKEWSIISDDDLDERVAEISLAHPFIGSNIALGHLEAQGLHLPLKRVQESLRRVDEIGVLVRWSGIIKRRVYKVRGSNALWHHDGNEKLRPWGFWVHGCIDGHSRLILYLKCSSNKRASTVLALFKQAIGVYGWPSRARGDFGTENNQVEQMLVAHWGGTHRAYLRGRSIHNVRIERLWKDVRKDSLEAFRQIFDYLEKNFLLDMANIIVPEKPGTTTKSVRNVTRHRLQSMNLAENGQYRRGIGQAMLAMLLPMPMIRRMEFPRAEPVGLEAERDAGIFLNDDDELEQVKDVMEGFDFEEDDGNWGIDVYCRAVILLESLY</sequence>
<dbReference type="InterPro" id="IPR036397">
    <property type="entry name" value="RNaseH_sf"/>
</dbReference>